<organism evidence="1">
    <name type="scientific">Tanacetum cinerariifolium</name>
    <name type="common">Dalmatian daisy</name>
    <name type="synonym">Chrysanthemum cinerariifolium</name>
    <dbReference type="NCBI Taxonomy" id="118510"/>
    <lineage>
        <taxon>Eukaryota</taxon>
        <taxon>Viridiplantae</taxon>
        <taxon>Streptophyta</taxon>
        <taxon>Embryophyta</taxon>
        <taxon>Tracheophyta</taxon>
        <taxon>Spermatophyta</taxon>
        <taxon>Magnoliopsida</taxon>
        <taxon>eudicotyledons</taxon>
        <taxon>Gunneridae</taxon>
        <taxon>Pentapetalae</taxon>
        <taxon>asterids</taxon>
        <taxon>campanulids</taxon>
        <taxon>Asterales</taxon>
        <taxon>Asteraceae</taxon>
        <taxon>Asteroideae</taxon>
        <taxon>Anthemideae</taxon>
        <taxon>Anthemidinae</taxon>
        <taxon>Tanacetum</taxon>
    </lineage>
</organism>
<accession>A0A699TAC6</accession>
<comment type="caution">
    <text evidence="1">The sequence shown here is derived from an EMBL/GenBank/DDBJ whole genome shotgun (WGS) entry which is preliminary data.</text>
</comment>
<evidence type="ECO:0000313" key="1">
    <source>
        <dbReference type="EMBL" id="GFD07475.1"/>
    </source>
</evidence>
<gene>
    <name evidence="1" type="ORF">Tci_879444</name>
</gene>
<proteinExistence type="predicted"/>
<reference evidence="1" key="1">
    <citation type="journal article" date="2019" name="Sci. Rep.">
        <title>Draft genome of Tanacetum cinerariifolium, the natural source of mosquito coil.</title>
        <authorList>
            <person name="Yamashiro T."/>
            <person name="Shiraishi A."/>
            <person name="Satake H."/>
            <person name="Nakayama K."/>
        </authorList>
    </citation>
    <scope>NUCLEOTIDE SEQUENCE</scope>
</reference>
<dbReference type="EMBL" id="BKCJ011231783">
    <property type="protein sequence ID" value="GFD07475.1"/>
    <property type="molecule type" value="Genomic_DNA"/>
</dbReference>
<protein>
    <submittedName>
        <fullName evidence="1">Uncharacterized protein</fullName>
    </submittedName>
</protein>
<sequence>RKAKIDVDKDVTLEEVDTAKDAEVAEDVDVQGKLEESQAHVYHIDLEHADKVLSMQDDEAEPAELTEVIEVVTIVKLMT</sequence>
<dbReference type="AlphaFoldDB" id="A0A699TAC6"/>
<name>A0A699TAC6_TANCI</name>
<feature type="non-terminal residue" evidence="1">
    <location>
        <position position="1"/>
    </location>
</feature>